<organism>
    <name type="scientific">Serpula lacrymans var. lacrymans (strain S7.9)</name>
    <name type="common">Dry rot fungus</name>
    <dbReference type="NCBI Taxonomy" id="578457"/>
    <lineage>
        <taxon>Eukaryota</taxon>
        <taxon>Fungi</taxon>
        <taxon>Dikarya</taxon>
        <taxon>Basidiomycota</taxon>
        <taxon>Agaricomycotina</taxon>
        <taxon>Agaricomycetes</taxon>
        <taxon>Agaricomycetidae</taxon>
        <taxon>Boletales</taxon>
        <taxon>Coniophorineae</taxon>
        <taxon>Serpulaceae</taxon>
        <taxon>Serpula</taxon>
    </lineage>
</organism>
<name>F8NRD1_SERL9</name>
<dbReference type="KEGG" id="sla:SERLADRAFT_463091"/>
<dbReference type="GO" id="GO:0008270">
    <property type="term" value="F:zinc ion binding"/>
    <property type="evidence" value="ECO:0007669"/>
    <property type="project" value="UniProtKB-KW"/>
</dbReference>
<dbReference type="Proteomes" id="UP000008064">
    <property type="component" value="Unassembled WGS sequence"/>
</dbReference>
<dbReference type="EMBL" id="GL945432">
    <property type="protein sequence ID" value="EGO26250.1"/>
    <property type="molecule type" value="Genomic_DNA"/>
</dbReference>
<dbReference type="AlphaFoldDB" id="F8NRD1"/>
<dbReference type="HOGENOM" id="CLU_2869007_0_0_1"/>
<reference evidence="3" key="1">
    <citation type="submission" date="2011-04" db="EMBL/GenBank/DDBJ databases">
        <title>Evolution of plant cell wall degrading machinery underlies the functional diversity of forest fungi.</title>
        <authorList>
            <consortium name="US DOE Joint Genome Institute (JGI-PGF)"/>
            <person name="Eastwood D.C."/>
            <person name="Floudas D."/>
            <person name="Binder M."/>
            <person name="Majcherczyk A."/>
            <person name="Schneider P."/>
            <person name="Aerts A."/>
            <person name="Asiegbu F.O."/>
            <person name="Baker S.E."/>
            <person name="Barry K."/>
            <person name="Bendiksby M."/>
            <person name="Blumentritt M."/>
            <person name="Coutinho P.M."/>
            <person name="Cullen D."/>
            <person name="Cullen D."/>
            <person name="Gathman A."/>
            <person name="Goodell B."/>
            <person name="Henrissat B."/>
            <person name="Ihrmark K."/>
            <person name="Kauserud H."/>
            <person name="Kohler A."/>
            <person name="LaButti K."/>
            <person name="Lapidus A."/>
            <person name="Lavin J.L."/>
            <person name="Lee Y.-H."/>
            <person name="Lindquist E."/>
            <person name="Lilly W."/>
            <person name="Lucas S."/>
            <person name="Morin E."/>
            <person name="Murat C."/>
            <person name="Oguiza J.A."/>
            <person name="Park J."/>
            <person name="Pisabarro A.G."/>
            <person name="Riley R."/>
            <person name="Rosling A."/>
            <person name="Salamov A."/>
            <person name="Schmidt O."/>
            <person name="Schmutz J."/>
            <person name="Skrede I."/>
            <person name="Stenlid J."/>
            <person name="Wiebenga A."/>
            <person name="Xie X."/>
            <person name="Kues U."/>
            <person name="Hibbett D.S."/>
            <person name="Hoffmeister D."/>
            <person name="Hogberg N."/>
            <person name="Martin F."/>
            <person name="Grigoriev I.V."/>
            <person name="Watkinson S.C."/>
        </authorList>
    </citation>
    <scope>NUCLEOTIDE SEQUENCE</scope>
    <source>
        <strain evidence="3">S7.9</strain>
    </source>
</reference>
<evidence type="ECO:0000313" key="3">
    <source>
        <dbReference type="EMBL" id="EGO26250.1"/>
    </source>
</evidence>
<dbReference type="InterPro" id="IPR007527">
    <property type="entry name" value="Znf_SWIM"/>
</dbReference>
<dbReference type="GeneID" id="18818491"/>
<proteinExistence type="predicted"/>
<sequence length="64" mass="7378">MAGSFDDRQWNTFVATKWPHNLFAYAIRFDLADHAVSILCTCMVVWRTICSHMLIVFSVSVLLQ</sequence>
<accession>F8NRD1</accession>
<gene>
    <name evidence="3" type="ORF">SERLADRAFT_463091</name>
</gene>
<keyword evidence="1" id="KW-0479">Metal-binding</keyword>
<dbReference type="RefSeq" id="XP_007316423.1">
    <property type="nucleotide sequence ID" value="XM_007316361.1"/>
</dbReference>
<dbReference type="PROSITE" id="PS50966">
    <property type="entry name" value="ZF_SWIM"/>
    <property type="match status" value="1"/>
</dbReference>
<keyword evidence="1" id="KW-0862">Zinc</keyword>
<keyword evidence="1" id="KW-0863">Zinc-finger</keyword>
<evidence type="ECO:0000259" key="2">
    <source>
        <dbReference type="PROSITE" id="PS50966"/>
    </source>
</evidence>
<feature type="domain" description="SWIM-type" evidence="2">
    <location>
        <begin position="25"/>
        <end position="61"/>
    </location>
</feature>
<evidence type="ECO:0000256" key="1">
    <source>
        <dbReference type="PROSITE-ProRule" id="PRU00325"/>
    </source>
</evidence>
<protein>
    <recommendedName>
        <fullName evidence="2">SWIM-type domain-containing protein</fullName>
    </recommendedName>
</protein>